<comment type="function">
    <text evidence="9">CRISPR (clustered regularly interspaced short palindromic repeat) is an adaptive immune system that provides protection against mobile genetic elements (viruses, transposable elements and conjugative plasmids). CRISPR clusters contain sequences complementary to antecedent mobile elements and target invading nucleic acids. CRISPR clusters are transcribed and processed into CRISPR RNA (crRNA).</text>
</comment>
<evidence type="ECO:0000256" key="7">
    <source>
        <dbReference type="ARBA" id="ARBA00023118"/>
    </source>
</evidence>
<evidence type="ECO:0000256" key="8">
    <source>
        <dbReference type="ARBA" id="ARBA00023211"/>
    </source>
</evidence>
<keyword evidence="4 9" id="KW-0269">Exonuclease</keyword>
<keyword evidence="8 9" id="KW-0464">Manganese</keyword>
<dbReference type="GO" id="GO:0004527">
    <property type="term" value="F:exonuclease activity"/>
    <property type="evidence" value="ECO:0007669"/>
    <property type="project" value="UniProtKB-KW"/>
</dbReference>
<dbReference type="InterPro" id="IPR022765">
    <property type="entry name" value="Dna2/Cas4_DUF83"/>
</dbReference>
<accession>A0A533QRK2</accession>
<comment type="cofactor">
    <cofactor evidence="9">
        <name>iron-sulfur cluster</name>
        <dbReference type="ChEBI" id="CHEBI:30408"/>
    </cofactor>
</comment>
<evidence type="ECO:0000313" key="12">
    <source>
        <dbReference type="Proteomes" id="UP000319783"/>
    </source>
</evidence>
<comment type="cofactor">
    <cofactor evidence="9">
        <name>Mg(2+)</name>
        <dbReference type="ChEBI" id="CHEBI:18420"/>
    </cofactor>
    <cofactor evidence="9">
        <name>Mn(2+)</name>
        <dbReference type="ChEBI" id="CHEBI:29035"/>
    </cofactor>
    <text evidence="9">Mg(2+) or Mn(2+) required for ssDNA cleavage activity.</text>
</comment>
<evidence type="ECO:0000256" key="3">
    <source>
        <dbReference type="ARBA" id="ARBA00022801"/>
    </source>
</evidence>
<keyword evidence="6 9" id="KW-0411">Iron-sulfur</keyword>
<evidence type="ECO:0000256" key="9">
    <source>
        <dbReference type="RuleBase" id="RU365022"/>
    </source>
</evidence>
<keyword evidence="3 9" id="KW-0378">Hydrolase</keyword>
<gene>
    <name evidence="11" type="ORF">JETT_0429</name>
</gene>
<dbReference type="Proteomes" id="UP000319783">
    <property type="component" value="Unassembled WGS sequence"/>
</dbReference>
<dbReference type="GO" id="GO:0051607">
    <property type="term" value="P:defense response to virus"/>
    <property type="evidence" value="ECO:0007669"/>
    <property type="project" value="UniProtKB-KW"/>
</dbReference>
<dbReference type="Gene3D" id="3.90.320.10">
    <property type="match status" value="1"/>
</dbReference>
<evidence type="ECO:0000256" key="6">
    <source>
        <dbReference type="ARBA" id="ARBA00023014"/>
    </source>
</evidence>
<protein>
    <recommendedName>
        <fullName evidence="9">CRISPR-associated exonuclease Cas4</fullName>
        <ecNumber evidence="9">3.1.12.1</ecNumber>
    </recommendedName>
</protein>
<feature type="domain" description="DUF83" evidence="10">
    <location>
        <begin position="1"/>
        <end position="135"/>
    </location>
</feature>
<dbReference type="EMBL" id="SULG01000005">
    <property type="protein sequence ID" value="TLD43260.1"/>
    <property type="molecule type" value="Genomic_DNA"/>
</dbReference>
<organism evidence="11 12">
    <name type="scientific">Candidatus Jettenia ecosi</name>
    <dbReference type="NCBI Taxonomy" id="2494326"/>
    <lineage>
        <taxon>Bacteria</taxon>
        <taxon>Pseudomonadati</taxon>
        <taxon>Planctomycetota</taxon>
        <taxon>Candidatus Brocadiia</taxon>
        <taxon>Candidatus Brocadiales</taxon>
        <taxon>Candidatus Brocadiaceae</taxon>
        <taxon>Candidatus Jettenia</taxon>
    </lineage>
</organism>
<name>A0A533QRK2_9BACT</name>
<dbReference type="EC" id="3.1.12.1" evidence="9"/>
<keyword evidence="1 9" id="KW-0540">Nuclease</keyword>
<dbReference type="AlphaFoldDB" id="A0A533QRK2"/>
<keyword evidence="7 9" id="KW-0051">Antiviral defense</keyword>
<comment type="similarity">
    <text evidence="9">Belongs to the CRISPR-associated exonuclease Cas4 family.</text>
</comment>
<evidence type="ECO:0000256" key="4">
    <source>
        <dbReference type="ARBA" id="ARBA00022839"/>
    </source>
</evidence>
<evidence type="ECO:0000256" key="5">
    <source>
        <dbReference type="ARBA" id="ARBA00023004"/>
    </source>
</evidence>
<dbReference type="Pfam" id="PF01930">
    <property type="entry name" value="Cas_Cas4"/>
    <property type="match status" value="1"/>
</dbReference>
<dbReference type="PANTHER" id="PTHR37168">
    <property type="entry name" value="CRISPR-ASSOCIATED EXONUCLEASE CAS4"/>
    <property type="match status" value="1"/>
</dbReference>
<dbReference type="GO" id="GO:0046872">
    <property type="term" value="F:metal ion binding"/>
    <property type="evidence" value="ECO:0007669"/>
    <property type="project" value="UniProtKB-KW"/>
</dbReference>
<sequence length="136" mass="16120">MEQNSDAVYLGKLIHETSYEREKKEIDIDNTIKIDFIGNDRVIHEVKKSDKVEEPHIWQLKYYIWYLKQKGADGITGKLNYPKLRKTLDVFLEPEDEERIQSILKEIQEIINTELPPAVERMRMCKSCSYGDICWV</sequence>
<evidence type="ECO:0000256" key="1">
    <source>
        <dbReference type="ARBA" id="ARBA00022722"/>
    </source>
</evidence>
<keyword evidence="2 9" id="KW-0479">Metal-binding</keyword>
<dbReference type="InterPro" id="IPR011604">
    <property type="entry name" value="PDDEXK-like_dom_sf"/>
</dbReference>
<proteinExistence type="inferred from homology"/>
<dbReference type="NCBIfam" id="TIGR00372">
    <property type="entry name" value="cas4"/>
    <property type="match status" value="1"/>
</dbReference>
<evidence type="ECO:0000313" key="11">
    <source>
        <dbReference type="EMBL" id="TLD43260.1"/>
    </source>
</evidence>
<dbReference type="GO" id="GO:0051536">
    <property type="term" value="F:iron-sulfur cluster binding"/>
    <property type="evidence" value="ECO:0007669"/>
    <property type="project" value="UniProtKB-KW"/>
</dbReference>
<dbReference type="InterPro" id="IPR013343">
    <property type="entry name" value="CRISPR-assoc_prot_Cas4"/>
</dbReference>
<evidence type="ECO:0000256" key="2">
    <source>
        <dbReference type="ARBA" id="ARBA00022723"/>
    </source>
</evidence>
<dbReference type="PANTHER" id="PTHR37168:SF1">
    <property type="entry name" value="CRISPR-ASSOCIATED EXONUCLEASE CAS4"/>
    <property type="match status" value="1"/>
</dbReference>
<comment type="caution">
    <text evidence="11">The sequence shown here is derived from an EMBL/GenBank/DDBJ whole genome shotgun (WGS) entry which is preliminary data.</text>
</comment>
<keyword evidence="5 9" id="KW-0408">Iron</keyword>
<evidence type="ECO:0000259" key="10">
    <source>
        <dbReference type="Pfam" id="PF01930"/>
    </source>
</evidence>
<reference evidence="11 12" key="1">
    <citation type="submission" date="2019-04" db="EMBL/GenBank/DDBJ databases">
        <title>Genome of a novel bacterium Candidatus Jettenia ecosi reconstructed from metagenome of an anammox bioreactor.</title>
        <authorList>
            <person name="Mardanov A.V."/>
            <person name="Beletsky A.V."/>
            <person name="Ravin N.V."/>
            <person name="Botchkova E.A."/>
            <person name="Litti Y.V."/>
            <person name="Nozhevnikova A.N."/>
        </authorList>
    </citation>
    <scope>NUCLEOTIDE SEQUENCE [LARGE SCALE GENOMIC DNA]</scope>
    <source>
        <strain evidence="11">J2</strain>
    </source>
</reference>